<evidence type="ECO:0000259" key="3">
    <source>
        <dbReference type="SMART" id="SM00560"/>
    </source>
</evidence>
<dbReference type="SMART" id="SM00560">
    <property type="entry name" value="LamGL"/>
    <property type="match status" value="1"/>
</dbReference>
<gene>
    <name evidence="4" type="ORF">EDD26_0828</name>
</gene>
<dbReference type="Gene3D" id="2.60.120.200">
    <property type="match status" value="1"/>
</dbReference>
<sequence>MHTTRSHPLSSPAAAVLTAAVLLTGCATSETPAWTLLATDADPSLVLEGDATLVDRVLVLDGQTGYATVAAPAELDTTAGFTVSAWVALADVQPFATAVSQRGSVAGSFYLGVAESVFAFSMKDADTNEEGHTVRAQGAAAVADAQRWVHLAGTFDAAAGAMTLYVDGAEAATTAFDAPIRVDGDLLVGGAQAHAAPADFWPGAVTAVRITPATADADAVTAEMEATRPGSAPPEAAAPDPAAYGDGLLDGTWDYVYAPDERAFLAGLLGPEAMAEIGDLTGARLGFDGPRWWQGFVGDGEVWVVDGVPEGDGGPFTIDGSRLRMGDDASGATYEWSLAGDELTLLLLDCSAAGNPCTDTDIVRFITERTWTRTSTDPSY</sequence>
<organism evidence="4 5">
    <name type="scientific">Agrococcus jenensis</name>
    <dbReference type="NCBI Taxonomy" id="46353"/>
    <lineage>
        <taxon>Bacteria</taxon>
        <taxon>Bacillati</taxon>
        <taxon>Actinomycetota</taxon>
        <taxon>Actinomycetes</taxon>
        <taxon>Micrococcales</taxon>
        <taxon>Microbacteriaceae</taxon>
        <taxon>Agrococcus</taxon>
    </lineage>
</organism>
<dbReference type="SUPFAM" id="SSF49899">
    <property type="entry name" value="Concanavalin A-like lectins/glucanases"/>
    <property type="match status" value="1"/>
</dbReference>
<accession>A0A3N2ARX0</accession>
<dbReference type="Proteomes" id="UP000275456">
    <property type="component" value="Unassembled WGS sequence"/>
</dbReference>
<dbReference type="AlphaFoldDB" id="A0A3N2ARX0"/>
<keyword evidence="2" id="KW-1015">Disulfide bond</keyword>
<reference evidence="4 5" key="1">
    <citation type="submission" date="2018-11" db="EMBL/GenBank/DDBJ databases">
        <title>Sequencing the genomes of 1000 actinobacteria strains.</title>
        <authorList>
            <person name="Klenk H.-P."/>
        </authorList>
    </citation>
    <scope>NUCLEOTIDE SEQUENCE [LARGE SCALE GENOMIC DNA]</scope>
    <source>
        <strain evidence="4 5">DSM 9580</strain>
    </source>
</reference>
<keyword evidence="1" id="KW-0732">Signal</keyword>
<name>A0A3N2ARX0_9MICO</name>
<evidence type="ECO:0000256" key="2">
    <source>
        <dbReference type="ARBA" id="ARBA00023157"/>
    </source>
</evidence>
<evidence type="ECO:0000313" key="4">
    <source>
        <dbReference type="EMBL" id="ROR65462.1"/>
    </source>
</evidence>
<dbReference type="InterPro" id="IPR013320">
    <property type="entry name" value="ConA-like_dom_sf"/>
</dbReference>
<dbReference type="PROSITE" id="PS51257">
    <property type="entry name" value="PROKAR_LIPOPROTEIN"/>
    <property type="match status" value="1"/>
</dbReference>
<dbReference type="GO" id="GO:0030246">
    <property type="term" value="F:carbohydrate binding"/>
    <property type="evidence" value="ECO:0007669"/>
    <property type="project" value="UniProtKB-KW"/>
</dbReference>
<proteinExistence type="predicted"/>
<dbReference type="RefSeq" id="WP_170165527.1">
    <property type="nucleotide sequence ID" value="NZ_RKHJ01000001.1"/>
</dbReference>
<protein>
    <submittedName>
        <fullName evidence="4">Concanavalin A-like lectin/glucanase superfamily protein</fullName>
    </submittedName>
</protein>
<evidence type="ECO:0000313" key="5">
    <source>
        <dbReference type="Proteomes" id="UP000275456"/>
    </source>
</evidence>
<keyword evidence="4" id="KW-0430">Lectin</keyword>
<dbReference type="EMBL" id="RKHJ01000001">
    <property type="protein sequence ID" value="ROR65462.1"/>
    <property type="molecule type" value="Genomic_DNA"/>
</dbReference>
<dbReference type="InterPro" id="IPR006558">
    <property type="entry name" value="LamG-like"/>
</dbReference>
<comment type="caution">
    <text evidence="4">The sequence shown here is derived from an EMBL/GenBank/DDBJ whole genome shotgun (WGS) entry which is preliminary data.</text>
</comment>
<dbReference type="Pfam" id="PF13385">
    <property type="entry name" value="Laminin_G_3"/>
    <property type="match status" value="1"/>
</dbReference>
<keyword evidence="5" id="KW-1185">Reference proteome</keyword>
<evidence type="ECO:0000256" key="1">
    <source>
        <dbReference type="ARBA" id="ARBA00022729"/>
    </source>
</evidence>
<feature type="domain" description="LamG-like jellyroll fold" evidence="3">
    <location>
        <begin position="79"/>
        <end position="213"/>
    </location>
</feature>